<evidence type="ECO:0000256" key="3">
    <source>
        <dbReference type="ARBA" id="ARBA00022964"/>
    </source>
</evidence>
<dbReference type="Gene3D" id="3.60.130.10">
    <property type="entry name" value="Clavaminate synthase-like"/>
    <property type="match status" value="1"/>
</dbReference>
<protein>
    <submittedName>
        <fullName evidence="7">Taurine catabolism dioxygenase</fullName>
    </submittedName>
</protein>
<evidence type="ECO:0000256" key="2">
    <source>
        <dbReference type="ARBA" id="ARBA00022723"/>
    </source>
</evidence>
<name>A0A1E5BXX8_9GAMM</name>
<accession>A0A1E5BXX8</accession>
<keyword evidence="5" id="KW-0408">Iron</keyword>
<reference evidence="7 8" key="1">
    <citation type="journal article" date="2012" name="Science">
        <title>Ecological populations of bacteria act as socially cohesive units of antibiotic production and resistance.</title>
        <authorList>
            <person name="Cordero O.X."/>
            <person name="Wildschutte H."/>
            <person name="Kirkup B."/>
            <person name="Proehl S."/>
            <person name="Ngo L."/>
            <person name="Hussain F."/>
            <person name="Le Roux F."/>
            <person name="Mincer T."/>
            <person name="Polz M.F."/>
        </authorList>
    </citation>
    <scope>NUCLEOTIDE SEQUENCE [LARGE SCALE GENOMIC DNA]</scope>
    <source>
        <strain evidence="7 8">FF-454</strain>
    </source>
</reference>
<dbReference type="PANTHER" id="PTHR30468">
    <property type="entry name" value="ALPHA-KETOGLUTARATE-DEPENDENT SULFONATE DIOXYGENASE"/>
    <property type="match status" value="1"/>
</dbReference>
<dbReference type="SUPFAM" id="SSF51197">
    <property type="entry name" value="Clavaminate synthase-like"/>
    <property type="match status" value="1"/>
</dbReference>
<keyword evidence="8" id="KW-1185">Reference proteome</keyword>
<feature type="domain" description="TauD/TfdA-like" evidence="6">
    <location>
        <begin position="3"/>
        <end position="267"/>
    </location>
</feature>
<evidence type="ECO:0000256" key="5">
    <source>
        <dbReference type="ARBA" id="ARBA00023004"/>
    </source>
</evidence>
<evidence type="ECO:0000256" key="4">
    <source>
        <dbReference type="ARBA" id="ARBA00023002"/>
    </source>
</evidence>
<evidence type="ECO:0000259" key="6">
    <source>
        <dbReference type="Pfam" id="PF02668"/>
    </source>
</evidence>
<evidence type="ECO:0000313" key="7">
    <source>
        <dbReference type="EMBL" id="OEE58103.1"/>
    </source>
</evidence>
<proteinExistence type="inferred from homology"/>
<dbReference type="RefSeq" id="WP_016962310.1">
    <property type="nucleotide sequence ID" value="NZ_AJWN02000099.1"/>
</dbReference>
<dbReference type="InterPro" id="IPR051323">
    <property type="entry name" value="AtsK-like"/>
</dbReference>
<comment type="similarity">
    <text evidence="1">Belongs to the TfdA dioxygenase family.</text>
</comment>
<dbReference type="GO" id="GO:0046872">
    <property type="term" value="F:metal ion binding"/>
    <property type="evidence" value="ECO:0007669"/>
    <property type="project" value="UniProtKB-KW"/>
</dbReference>
<keyword evidence="2" id="KW-0479">Metal-binding</keyword>
<sequence>MKITPLSQHIGASIDDVSLANCSENEFAQIYQAFLTHKVIFFRKQHLSPQQQLELAARFGELEAPHPFFPHVEGFPQVSVIETTRGNPPGKSYWHTDMTWQKAPPKCSVLCAQHLPSAGGDTIWLSMEAVYRALPDALKQSLRGRTAIHAVHGFAGSRFDEVDAQGESKVSNISSGIKDIHHPLVTVHPETGKPTLYINEQFCQRVDDEDLEKGEELLSSLFSYSHVEEFQVRFRWQTGSIAIWDNRCTQHFAVTDYGDEPRRLHRVVVKGDEPQAYSTL</sequence>
<evidence type="ECO:0000256" key="1">
    <source>
        <dbReference type="ARBA" id="ARBA00005896"/>
    </source>
</evidence>
<dbReference type="Proteomes" id="UP000095039">
    <property type="component" value="Unassembled WGS sequence"/>
</dbReference>
<keyword evidence="4" id="KW-0560">Oxidoreductase</keyword>
<organism evidence="7 8">
    <name type="scientific">Enterovibrio norvegicus FF-454</name>
    <dbReference type="NCBI Taxonomy" id="1185651"/>
    <lineage>
        <taxon>Bacteria</taxon>
        <taxon>Pseudomonadati</taxon>
        <taxon>Pseudomonadota</taxon>
        <taxon>Gammaproteobacteria</taxon>
        <taxon>Vibrionales</taxon>
        <taxon>Vibrionaceae</taxon>
        <taxon>Enterovibrio</taxon>
    </lineage>
</organism>
<dbReference type="GO" id="GO:0016706">
    <property type="term" value="F:2-oxoglutarate-dependent dioxygenase activity"/>
    <property type="evidence" value="ECO:0007669"/>
    <property type="project" value="TreeGrafter"/>
</dbReference>
<dbReference type="AlphaFoldDB" id="A0A1E5BXX8"/>
<evidence type="ECO:0000313" key="8">
    <source>
        <dbReference type="Proteomes" id="UP000095039"/>
    </source>
</evidence>
<dbReference type="Pfam" id="PF02668">
    <property type="entry name" value="TauD"/>
    <property type="match status" value="1"/>
</dbReference>
<comment type="caution">
    <text evidence="7">The sequence shown here is derived from an EMBL/GenBank/DDBJ whole genome shotgun (WGS) entry which is preliminary data.</text>
</comment>
<keyword evidence="3 7" id="KW-0223">Dioxygenase</keyword>
<dbReference type="InterPro" id="IPR003819">
    <property type="entry name" value="TauD/TfdA-like"/>
</dbReference>
<dbReference type="GO" id="GO:0005737">
    <property type="term" value="C:cytoplasm"/>
    <property type="evidence" value="ECO:0007669"/>
    <property type="project" value="TreeGrafter"/>
</dbReference>
<dbReference type="PANTHER" id="PTHR30468:SF1">
    <property type="entry name" value="ALPHA-KETOGLUTARATE-DEPENDENT SULFONATE DIOXYGENASE"/>
    <property type="match status" value="1"/>
</dbReference>
<dbReference type="EMBL" id="AJWN02000099">
    <property type="protein sequence ID" value="OEE58103.1"/>
    <property type="molecule type" value="Genomic_DNA"/>
</dbReference>
<dbReference type="InterPro" id="IPR042098">
    <property type="entry name" value="TauD-like_sf"/>
</dbReference>
<gene>
    <name evidence="7" type="ORF">A1OK_16185</name>
</gene>